<dbReference type="InterPro" id="IPR011604">
    <property type="entry name" value="PDDEXK-like_dom_sf"/>
</dbReference>
<keyword evidence="20" id="KW-0511">Multifunctional enzyme</keyword>
<dbReference type="GO" id="GO:0006302">
    <property type="term" value="P:double-strand break repair"/>
    <property type="evidence" value="ECO:0007669"/>
    <property type="project" value="UniProtKB-ARBA"/>
</dbReference>
<dbReference type="Pfam" id="PF08696">
    <property type="entry name" value="Dna2"/>
    <property type="match status" value="1"/>
</dbReference>
<feature type="domain" description="DNA replication factor Dna2 N-terminal" evidence="23">
    <location>
        <begin position="313"/>
        <end position="542"/>
    </location>
</feature>
<dbReference type="GO" id="GO:0035861">
    <property type="term" value="C:site of double-strand break"/>
    <property type="evidence" value="ECO:0007669"/>
    <property type="project" value="UniProtKB-ARBA"/>
</dbReference>
<evidence type="ECO:0000259" key="24">
    <source>
        <dbReference type="Pfam" id="PF13086"/>
    </source>
</evidence>
<dbReference type="InterPro" id="IPR050534">
    <property type="entry name" value="Coronavir_polyprotein_1ab"/>
</dbReference>
<dbReference type="GO" id="GO:0016887">
    <property type="term" value="F:ATP hydrolysis activity"/>
    <property type="evidence" value="ECO:0007669"/>
    <property type="project" value="RHEA"/>
</dbReference>
<dbReference type="CDD" id="cd18808">
    <property type="entry name" value="SF1_C_Upf1"/>
    <property type="match status" value="1"/>
</dbReference>
<keyword evidence="16" id="KW-0411">Iron-sulfur</keyword>
<dbReference type="GO" id="GO:0046872">
    <property type="term" value="F:metal ion binding"/>
    <property type="evidence" value="ECO:0007669"/>
    <property type="project" value="UniProtKB-KW"/>
</dbReference>
<dbReference type="SMR" id="A0A0D1DTM4"/>
<name>A0A0D1DTM4_MYCMD</name>
<keyword evidence="9" id="KW-0479">Metal-binding</keyword>
<dbReference type="EC" id="3.6.4.12" evidence="4"/>
<dbReference type="KEGG" id="uma:UMAG_05028"/>
<dbReference type="GO" id="GO:0017116">
    <property type="term" value="F:single-stranded DNA helicase activity"/>
    <property type="evidence" value="ECO:0007669"/>
    <property type="project" value="InterPro"/>
</dbReference>
<keyword evidence="6" id="KW-0004">4Fe-4S</keyword>
<evidence type="ECO:0000256" key="21">
    <source>
        <dbReference type="ARBA" id="ARBA00047995"/>
    </source>
</evidence>
<evidence type="ECO:0000256" key="3">
    <source>
        <dbReference type="ARBA" id="ARBA00007913"/>
    </source>
</evidence>
<keyword evidence="19" id="KW-0539">Nucleus</keyword>
<dbReference type="PANTHER" id="PTHR43788">
    <property type="entry name" value="DNA2/NAM7 HELICASE FAMILY MEMBER"/>
    <property type="match status" value="1"/>
</dbReference>
<dbReference type="EMBL" id="CM003154">
    <property type="protein sequence ID" value="KIS67161.1"/>
    <property type="molecule type" value="Genomic_DNA"/>
</dbReference>
<organism evidence="26 27">
    <name type="scientific">Mycosarcoma maydis</name>
    <name type="common">Corn smut fungus</name>
    <name type="synonym">Ustilago maydis</name>
    <dbReference type="NCBI Taxonomy" id="5270"/>
    <lineage>
        <taxon>Eukaryota</taxon>
        <taxon>Fungi</taxon>
        <taxon>Dikarya</taxon>
        <taxon>Basidiomycota</taxon>
        <taxon>Ustilaginomycotina</taxon>
        <taxon>Ustilaginomycetes</taxon>
        <taxon>Ustilaginales</taxon>
        <taxon>Ustilaginaceae</taxon>
        <taxon>Mycosarcoma</taxon>
    </lineage>
</organism>
<feature type="domain" description="DNA2/NAM7 helicase-like C-terminal" evidence="25">
    <location>
        <begin position="1189"/>
        <end position="1429"/>
    </location>
</feature>
<evidence type="ECO:0000256" key="19">
    <source>
        <dbReference type="ARBA" id="ARBA00023242"/>
    </source>
</evidence>
<dbReference type="GO" id="GO:0003677">
    <property type="term" value="F:DNA binding"/>
    <property type="evidence" value="ECO:0007669"/>
    <property type="project" value="UniProtKB-KW"/>
</dbReference>
<keyword evidence="7" id="KW-0235">DNA replication</keyword>
<evidence type="ECO:0000256" key="8">
    <source>
        <dbReference type="ARBA" id="ARBA00022722"/>
    </source>
</evidence>
<dbReference type="InParanoid" id="A0A0D1DTM4"/>
<protein>
    <recommendedName>
        <fullName evidence="5">DNA replication ATP-dependent helicase/nuclease DNA2</fullName>
        <ecNumber evidence="4">3.6.4.12</ecNumber>
    </recommendedName>
</protein>
<dbReference type="SUPFAM" id="SSF52540">
    <property type="entry name" value="P-loop containing nucleoside triphosphate hydrolases"/>
    <property type="match status" value="1"/>
</dbReference>
<evidence type="ECO:0000256" key="4">
    <source>
        <dbReference type="ARBA" id="ARBA00012551"/>
    </source>
</evidence>
<gene>
    <name evidence="26" type="ORF">UMAG_05028</name>
</gene>
<keyword evidence="14" id="KW-0067">ATP-binding</keyword>
<keyword evidence="11" id="KW-0227">DNA damage</keyword>
<comment type="cofactor">
    <cofactor evidence="1">
        <name>[4Fe-4S] cluster</name>
        <dbReference type="ChEBI" id="CHEBI:49883"/>
    </cofactor>
</comment>
<evidence type="ECO:0000256" key="2">
    <source>
        <dbReference type="ARBA" id="ARBA00004123"/>
    </source>
</evidence>
<feature type="compositionally biased region" description="Low complexity" evidence="22">
    <location>
        <begin position="127"/>
        <end position="140"/>
    </location>
</feature>
<dbReference type="PANTHER" id="PTHR43788:SF8">
    <property type="entry name" value="DNA-BINDING PROTEIN SMUBP-2"/>
    <property type="match status" value="1"/>
</dbReference>
<comment type="catalytic activity">
    <reaction evidence="21">
        <text>ATP + H2O = ADP + phosphate + H(+)</text>
        <dbReference type="Rhea" id="RHEA:13065"/>
        <dbReference type="ChEBI" id="CHEBI:15377"/>
        <dbReference type="ChEBI" id="CHEBI:15378"/>
        <dbReference type="ChEBI" id="CHEBI:30616"/>
        <dbReference type="ChEBI" id="CHEBI:43474"/>
        <dbReference type="ChEBI" id="CHEBI:456216"/>
        <dbReference type="EC" id="3.6.4.12"/>
    </reaction>
</comment>
<evidence type="ECO:0000256" key="6">
    <source>
        <dbReference type="ARBA" id="ARBA00022485"/>
    </source>
</evidence>
<evidence type="ECO:0000259" key="25">
    <source>
        <dbReference type="Pfam" id="PF13087"/>
    </source>
</evidence>
<evidence type="ECO:0000256" key="10">
    <source>
        <dbReference type="ARBA" id="ARBA00022741"/>
    </source>
</evidence>
<evidence type="ECO:0000256" key="14">
    <source>
        <dbReference type="ARBA" id="ARBA00022840"/>
    </source>
</evidence>
<reference evidence="26 27" key="1">
    <citation type="journal article" date="2006" name="Nature">
        <title>Insights from the genome of the biotrophic fungal plant pathogen Ustilago maydis.</title>
        <authorList>
            <person name="Kamper J."/>
            <person name="Kahmann R."/>
            <person name="Bolker M."/>
            <person name="Ma L.J."/>
            <person name="Brefort T."/>
            <person name="Saville B.J."/>
            <person name="Banuett F."/>
            <person name="Kronstad J.W."/>
            <person name="Gold S.E."/>
            <person name="Muller O."/>
            <person name="Perlin M.H."/>
            <person name="Wosten H.A."/>
            <person name="de Vries R."/>
            <person name="Ruiz-Herrera J."/>
            <person name="Reynaga-Pena C.G."/>
            <person name="Snetselaar K."/>
            <person name="McCann M."/>
            <person name="Perez-Martin J."/>
            <person name="Feldbrugge M."/>
            <person name="Basse C.W."/>
            <person name="Steinberg G."/>
            <person name="Ibeas J.I."/>
            <person name="Holloman W."/>
            <person name="Guzman P."/>
            <person name="Farman M."/>
            <person name="Stajich J.E."/>
            <person name="Sentandreu R."/>
            <person name="Gonzalez-Prieto J.M."/>
            <person name="Kennell J.C."/>
            <person name="Molina L."/>
            <person name="Schirawski J."/>
            <person name="Mendoza-Mendoza A."/>
            <person name="Greilinger D."/>
            <person name="Munch K."/>
            <person name="Rossel N."/>
            <person name="Scherer M."/>
            <person name="Vranes M."/>
            <person name="Ladendorf O."/>
            <person name="Vincon V."/>
            <person name="Fuchs U."/>
            <person name="Sandrock B."/>
            <person name="Meng S."/>
            <person name="Ho E.C."/>
            <person name="Cahill M.J."/>
            <person name="Boyce K.J."/>
            <person name="Klose J."/>
            <person name="Klosterman S.J."/>
            <person name="Deelstra H.J."/>
            <person name="Ortiz-Castellanos L."/>
            <person name="Li W."/>
            <person name="Sanchez-Alonso P."/>
            <person name="Schreier P.H."/>
            <person name="Hauser-Hahn I."/>
            <person name="Vaupel M."/>
            <person name="Koopmann E."/>
            <person name="Friedrich G."/>
            <person name="Voss H."/>
            <person name="Schluter T."/>
            <person name="Margolis J."/>
            <person name="Platt D."/>
            <person name="Swimmer C."/>
            <person name="Gnirke A."/>
            <person name="Chen F."/>
            <person name="Vysotskaia V."/>
            <person name="Mannhaupt G."/>
            <person name="Guldener U."/>
            <person name="Munsterkotter M."/>
            <person name="Haase D."/>
            <person name="Oesterheld M."/>
            <person name="Mewes H.W."/>
            <person name="Mauceli E.W."/>
            <person name="DeCaprio D."/>
            <person name="Wade C.M."/>
            <person name="Butler J."/>
            <person name="Young S."/>
            <person name="Jaffe D.B."/>
            <person name="Calvo S."/>
            <person name="Nusbaum C."/>
            <person name="Galagan J."/>
            <person name="Birren B.W."/>
        </authorList>
    </citation>
    <scope>NUCLEOTIDE SEQUENCE [LARGE SCALE GENOMIC DNA]</scope>
    <source>
        <strain evidence="27">DSM 14603 / FGSC 9021 / UM521</strain>
    </source>
</reference>
<feature type="compositionally biased region" description="Polar residues" evidence="22">
    <location>
        <begin position="90"/>
        <end position="102"/>
    </location>
</feature>
<evidence type="ECO:0000313" key="26">
    <source>
        <dbReference type="EMBL" id="KIS67161.1"/>
    </source>
</evidence>
<proteinExistence type="inferred from homology"/>
<keyword evidence="8" id="KW-0540">Nuclease</keyword>
<evidence type="ECO:0000256" key="18">
    <source>
        <dbReference type="ARBA" id="ARBA00023204"/>
    </source>
</evidence>
<dbReference type="VEuPathDB" id="FungiDB:UMAG_05028"/>
<evidence type="ECO:0000256" key="1">
    <source>
        <dbReference type="ARBA" id="ARBA00001966"/>
    </source>
</evidence>
<dbReference type="InterPro" id="IPR027417">
    <property type="entry name" value="P-loop_NTPase"/>
</dbReference>
<evidence type="ECO:0000256" key="13">
    <source>
        <dbReference type="ARBA" id="ARBA00022806"/>
    </source>
</evidence>
<feature type="compositionally biased region" description="Polar residues" evidence="22">
    <location>
        <begin position="189"/>
        <end position="204"/>
    </location>
</feature>
<dbReference type="GO" id="GO:0005524">
    <property type="term" value="F:ATP binding"/>
    <property type="evidence" value="ECO:0007669"/>
    <property type="project" value="UniProtKB-KW"/>
</dbReference>
<sequence length="1454" mass="161693">MTFDAADARFMDELFADLDASHFSIPPSQSPPRKKPTYSPPLSQQRKPSSYRKSASPNPASKLVRSPLKDLTLSQSQLINFDGEDRLKQPSATSTSSTQRAVSASDIKRQKTEHSVSPTIPVSIPDTSTTSASKPTSARTNVQARERCTYTRARISAVVDSSYQLSVDSAGPSKRLLPEKILVLEPDKQSVNINQTSPSKSGTGSDPPGNETEVLLAALRDDWLQTLVSVGSVVHLVGHFEIEPSTVPRSLDQYYQGSKDEPQVKMVIEQPCVEQTQPLNASDVQDEDDDLWDDLASMPSLSQCATQELLASDVAPRAKIMILASRSTSAKNSDSVDHALDNLLVVHPDVLVSATKVADVASCIRKPVVQDRLRGASDVTLSLVMGNMLHELLQACLTASPSVQNFDTIETNEPEGPLDTLPSVSPWPDQWQGIGNFSRTFVEQQVEKQVRANIESLYAIELSTDDAAMQLREKAAPFAHFARTFLLQGEDATFHPEATLRDSGHSHAAPLAKVRLRRILDVEEEIWSPIFGLKGKIDVSVECDIFEESEPPAPMTTSAQHGQAFVRGTRTNTSREQSQRRITTSVVPLELKTGRAEFVSTEHRAQTMMYTLMMSDRYGVRVNDGLLYYSKSGELHRIRFSRNEVRSLIIGRNELAHYLRLDSSRLRNDELVMTASEEPLPVLPPTIDSEHKCRRCYAVDGCMLFRRAVENVVEPSEVKLEDIEGISAPKSGRILSKRTPIADIFEQKTGHLTDVHLEFFRKWDRLLNLEEEDAVRLRREMWTMTAEQRERVGRCFGKMRLDILHESCLPEASGSMRRVVHRFVRHQDPTQSAEAGLLSGHITINDPVTVSIEPHMLSVAQGFVSNLTPTCIEIGLDHSLEAAMQRALVNTNANAHIEPFDVASAAERIVFRIDKDELSSGMGRIRANLAALFLAPGRGGDVKRRELVVDLRAPRFLQPEQLQKNFSTSSDQEPAEQIIERARADPSLNQDQKVVIDKVLTTQDYALVLGMPGTGKTTIIAKLIELLVKLGKRILLTSYTHSAVDTILRRLSEDESKRVDSPLRILRLGSKDKVHPDAHQFLLPRCGTLNELKDAFESPNVVAATCLSVHHTLFSSGLARRMRSRTTAGDGGDEPFTYLFDYCIVDEASQIPLPTCLGPLRFADKFVLVGDHHQLPPLVKNAQAKKGGLDISLFKLLSERHGDRATVALRSQYRMNDDIMRLSNEMVYHGQLRAGNERVRDQTLMLGNVEAAKRGAGEDKWLCDLLRPEAKVRFLDTSKRRLEEVGESKHGELVTNQFEAQVVLRIASLLVQGGCRPDQIAVVTPYRQQLKLLRSLLDKCGDGQQLRRLDAIELLTADQSQGRDKDVILVSFTRANYQRCSGSSSTMAEAYREEEGAQGGNTGELLNDVRRLNVTLTRAKRKLILIGHTATLQGSRVLQPLLKMCRDAGWMSDV</sequence>
<evidence type="ECO:0000256" key="12">
    <source>
        <dbReference type="ARBA" id="ARBA00022801"/>
    </source>
</evidence>
<feature type="region of interest" description="Disordered" evidence="22">
    <location>
        <begin position="81"/>
        <end position="144"/>
    </location>
</feature>
<dbReference type="InterPro" id="IPR026851">
    <property type="entry name" value="Dna2/JHS1_DEXXQ-box"/>
</dbReference>
<dbReference type="FunFam" id="3.40.50.300:FF:000721">
    <property type="entry name" value="DNA replication ATP-dependent helicase/nuclease DNA2"/>
    <property type="match status" value="1"/>
</dbReference>
<dbReference type="InterPro" id="IPR047187">
    <property type="entry name" value="SF1_C_Upf1"/>
</dbReference>
<dbReference type="STRING" id="237631.A0A0D1DTM4"/>
<keyword evidence="13" id="KW-0347">Helicase</keyword>
<dbReference type="GO" id="GO:0017108">
    <property type="term" value="F:5'-flap endonuclease activity"/>
    <property type="evidence" value="ECO:0000318"/>
    <property type="project" value="GO_Central"/>
</dbReference>
<evidence type="ECO:0000256" key="17">
    <source>
        <dbReference type="ARBA" id="ARBA00023125"/>
    </source>
</evidence>
<dbReference type="FunCoup" id="A0A0D1DTM4">
    <property type="interactions" value="317"/>
</dbReference>
<evidence type="ECO:0000256" key="5">
    <source>
        <dbReference type="ARBA" id="ARBA00021516"/>
    </source>
</evidence>
<evidence type="ECO:0000313" key="27">
    <source>
        <dbReference type="Proteomes" id="UP000000561"/>
    </source>
</evidence>
<keyword evidence="15" id="KW-0408">Iron</keyword>
<accession>A0A0D1DTM4</accession>
<keyword evidence="27" id="KW-1185">Reference proteome</keyword>
<feature type="region of interest" description="Disordered" evidence="22">
    <location>
        <begin position="188"/>
        <end position="211"/>
    </location>
</feature>
<feature type="region of interest" description="Disordered" evidence="22">
    <location>
        <begin position="22"/>
        <end position="69"/>
    </location>
</feature>
<dbReference type="OrthoDB" id="6513042at2759"/>
<dbReference type="CDD" id="cd22318">
    <property type="entry name" value="DNA2_N-like"/>
    <property type="match status" value="1"/>
</dbReference>
<dbReference type="GO" id="GO:0003723">
    <property type="term" value="F:RNA binding"/>
    <property type="evidence" value="ECO:0000318"/>
    <property type="project" value="GO_Central"/>
</dbReference>
<dbReference type="CDD" id="cd18041">
    <property type="entry name" value="DEXXQc_DNA2"/>
    <property type="match status" value="1"/>
</dbReference>
<dbReference type="RefSeq" id="XP_011391318.1">
    <property type="nucleotide sequence ID" value="XM_011393016.1"/>
</dbReference>
<feature type="compositionally biased region" description="Polar residues" evidence="22">
    <location>
        <begin position="40"/>
        <end position="59"/>
    </location>
</feature>
<feature type="domain" description="DNA2/NAM7 helicase helicase" evidence="24">
    <location>
        <begin position="1139"/>
        <end position="1180"/>
    </location>
</feature>
<keyword evidence="18" id="KW-0234">DNA repair</keyword>
<evidence type="ECO:0000256" key="22">
    <source>
        <dbReference type="SAM" id="MobiDB-lite"/>
    </source>
</evidence>
<comment type="subcellular location">
    <subcellularLocation>
        <location evidence="2">Nucleus</location>
    </subcellularLocation>
</comment>
<dbReference type="GeneID" id="23565029"/>
<dbReference type="GO" id="GO:0005737">
    <property type="term" value="C:cytoplasm"/>
    <property type="evidence" value="ECO:0000318"/>
    <property type="project" value="GO_Central"/>
</dbReference>
<evidence type="ECO:0000256" key="15">
    <source>
        <dbReference type="ARBA" id="ARBA00023004"/>
    </source>
</evidence>
<feature type="domain" description="DNA2/NAM7 helicase helicase" evidence="24">
    <location>
        <begin position="988"/>
        <end position="1082"/>
    </location>
</feature>
<evidence type="ECO:0000259" key="23">
    <source>
        <dbReference type="Pfam" id="PF08696"/>
    </source>
</evidence>
<dbReference type="InterPro" id="IPR041679">
    <property type="entry name" value="DNA2/NAM7-like_C"/>
</dbReference>
<dbReference type="Gene3D" id="3.90.320.10">
    <property type="match status" value="1"/>
</dbReference>
<dbReference type="eggNOG" id="KOG1805">
    <property type="taxonomic scope" value="Eukaryota"/>
</dbReference>
<keyword evidence="12" id="KW-0378">Hydrolase</keyword>
<evidence type="ECO:0000256" key="16">
    <source>
        <dbReference type="ARBA" id="ARBA00023014"/>
    </source>
</evidence>
<dbReference type="GO" id="GO:0071932">
    <property type="term" value="P:replication fork reversal"/>
    <property type="evidence" value="ECO:0000318"/>
    <property type="project" value="GO_Central"/>
</dbReference>
<dbReference type="Pfam" id="PF13087">
    <property type="entry name" value="AAA_12"/>
    <property type="match status" value="1"/>
</dbReference>
<dbReference type="GO" id="GO:0051539">
    <property type="term" value="F:4 iron, 4 sulfur cluster binding"/>
    <property type="evidence" value="ECO:0007669"/>
    <property type="project" value="UniProtKB-KW"/>
</dbReference>
<evidence type="ECO:0000256" key="9">
    <source>
        <dbReference type="ARBA" id="ARBA00022723"/>
    </source>
</evidence>
<evidence type="ECO:0000256" key="20">
    <source>
        <dbReference type="ARBA" id="ARBA00023268"/>
    </source>
</evidence>
<comment type="similarity">
    <text evidence="3">Belongs to the DNA2/NAM7 helicase family.</text>
</comment>
<keyword evidence="10" id="KW-0547">Nucleotide-binding</keyword>
<dbReference type="InterPro" id="IPR041677">
    <property type="entry name" value="DNA2/NAM7_AAA_11"/>
</dbReference>
<keyword evidence="17" id="KW-0238">DNA-binding</keyword>
<dbReference type="GO" id="GO:0005634">
    <property type="term" value="C:nucleus"/>
    <property type="evidence" value="ECO:0007669"/>
    <property type="project" value="UniProtKB-SubCell"/>
</dbReference>
<evidence type="ECO:0000256" key="7">
    <source>
        <dbReference type="ARBA" id="ARBA00022705"/>
    </source>
</evidence>
<dbReference type="Proteomes" id="UP000000561">
    <property type="component" value="Chromosome 15"/>
</dbReference>
<dbReference type="Pfam" id="PF13086">
    <property type="entry name" value="AAA_11"/>
    <property type="match status" value="2"/>
</dbReference>
<dbReference type="OMA" id="QCATQEL"/>
<dbReference type="InterPro" id="IPR014808">
    <property type="entry name" value="DNA_replication_fac_Dna2_N"/>
</dbReference>
<dbReference type="Gene3D" id="3.40.50.300">
    <property type="entry name" value="P-loop containing nucleotide triphosphate hydrolases"/>
    <property type="match status" value="3"/>
</dbReference>
<evidence type="ECO:0000256" key="11">
    <source>
        <dbReference type="ARBA" id="ARBA00022763"/>
    </source>
</evidence>
<dbReference type="GO" id="GO:0000014">
    <property type="term" value="F:single-stranded DNA endodeoxyribonuclease activity"/>
    <property type="evidence" value="ECO:0007669"/>
    <property type="project" value="UniProtKB-ARBA"/>
</dbReference>